<dbReference type="PANTHER" id="PTHR43333">
    <property type="entry name" value="2-HACID_DH_C DOMAIN-CONTAINING PROTEIN"/>
    <property type="match status" value="1"/>
</dbReference>
<sequence>MSCAKVPSAILVDLGNPDWIPDDNFQEFLKQHIPDADIRCASDPGNLEDICMIALNRAPTALAYSSLPNLQLVQRVGAGVDQVLADPALPGDVRIARLKPQAPAREIVEFCIAYVFAEQRHLFRYHAAQSKTEWMQIPPRKTQETTIGVLGLGHIGAKVAATFSYLGFQVIGWSRSPKTLEGVQCQHGRESLLELLGKCDFVLCILPSTPDTVALLDQTAFDAMKPGATLINAGRGDLIVDDHLIDALNKEDDRPVRAILDVFCVEPLPTDHPFWNHPKITITPHVSGWHIDDGLPDVAENYHRLMSGKPLLHEVDRMKGY</sequence>
<dbReference type="InterPro" id="IPR006140">
    <property type="entry name" value="D-isomer_DH_NAD-bd"/>
</dbReference>
<evidence type="ECO:0000256" key="1">
    <source>
        <dbReference type="ARBA" id="ARBA00023002"/>
    </source>
</evidence>
<dbReference type="SUPFAM" id="SSF51735">
    <property type="entry name" value="NAD(P)-binding Rossmann-fold domains"/>
    <property type="match status" value="1"/>
</dbReference>
<keyword evidence="5" id="KW-1185">Reference proteome</keyword>
<gene>
    <name evidence="4" type="ORF">CYMTET_8314</name>
</gene>
<dbReference type="Pfam" id="PF02826">
    <property type="entry name" value="2-Hacid_dh_C"/>
    <property type="match status" value="1"/>
</dbReference>
<name>A0AAE0LGL1_9CHLO</name>
<dbReference type="GO" id="GO:0016491">
    <property type="term" value="F:oxidoreductase activity"/>
    <property type="evidence" value="ECO:0007669"/>
    <property type="project" value="UniProtKB-KW"/>
</dbReference>
<reference evidence="4 5" key="1">
    <citation type="journal article" date="2015" name="Genome Biol. Evol.">
        <title>Comparative Genomics of a Bacterivorous Green Alga Reveals Evolutionary Causalities and Consequences of Phago-Mixotrophic Mode of Nutrition.</title>
        <authorList>
            <person name="Burns J.A."/>
            <person name="Paasch A."/>
            <person name="Narechania A."/>
            <person name="Kim E."/>
        </authorList>
    </citation>
    <scope>NUCLEOTIDE SEQUENCE [LARGE SCALE GENOMIC DNA]</scope>
    <source>
        <strain evidence="4 5">PLY_AMNH</strain>
    </source>
</reference>
<evidence type="ECO:0000259" key="3">
    <source>
        <dbReference type="Pfam" id="PF02826"/>
    </source>
</evidence>
<keyword evidence="2" id="KW-0520">NAD</keyword>
<dbReference type="InterPro" id="IPR029752">
    <property type="entry name" value="D-isomer_DH_CS1"/>
</dbReference>
<organism evidence="4 5">
    <name type="scientific">Cymbomonas tetramitiformis</name>
    <dbReference type="NCBI Taxonomy" id="36881"/>
    <lineage>
        <taxon>Eukaryota</taxon>
        <taxon>Viridiplantae</taxon>
        <taxon>Chlorophyta</taxon>
        <taxon>Pyramimonadophyceae</taxon>
        <taxon>Pyramimonadales</taxon>
        <taxon>Pyramimonadaceae</taxon>
        <taxon>Cymbomonas</taxon>
    </lineage>
</organism>
<keyword evidence="1" id="KW-0560">Oxidoreductase</keyword>
<dbReference type="InterPro" id="IPR036291">
    <property type="entry name" value="NAD(P)-bd_dom_sf"/>
</dbReference>
<dbReference type="AlphaFoldDB" id="A0AAE0LGL1"/>
<dbReference type="Gene3D" id="3.40.50.720">
    <property type="entry name" value="NAD(P)-binding Rossmann-like Domain"/>
    <property type="match status" value="2"/>
</dbReference>
<feature type="domain" description="D-isomer specific 2-hydroxyacid dehydrogenase NAD-binding" evidence="3">
    <location>
        <begin position="113"/>
        <end position="287"/>
    </location>
</feature>
<dbReference type="PROSITE" id="PS00065">
    <property type="entry name" value="D_2_HYDROXYACID_DH_1"/>
    <property type="match status" value="1"/>
</dbReference>
<comment type="caution">
    <text evidence="4">The sequence shown here is derived from an EMBL/GenBank/DDBJ whole genome shotgun (WGS) entry which is preliminary data.</text>
</comment>
<evidence type="ECO:0000313" key="5">
    <source>
        <dbReference type="Proteomes" id="UP001190700"/>
    </source>
</evidence>
<dbReference type="EMBL" id="LGRX02002538">
    <property type="protein sequence ID" value="KAK3284014.1"/>
    <property type="molecule type" value="Genomic_DNA"/>
</dbReference>
<proteinExistence type="predicted"/>
<accession>A0AAE0LGL1</accession>
<dbReference type="GO" id="GO:0051287">
    <property type="term" value="F:NAD binding"/>
    <property type="evidence" value="ECO:0007669"/>
    <property type="project" value="InterPro"/>
</dbReference>
<evidence type="ECO:0000313" key="4">
    <source>
        <dbReference type="EMBL" id="KAK3284014.1"/>
    </source>
</evidence>
<dbReference type="CDD" id="cd12164">
    <property type="entry name" value="GDH_like_2"/>
    <property type="match status" value="1"/>
</dbReference>
<dbReference type="PANTHER" id="PTHR43333:SF1">
    <property type="entry name" value="D-ISOMER SPECIFIC 2-HYDROXYACID DEHYDROGENASE NAD-BINDING DOMAIN-CONTAINING PROTEIN"/>
    <property type="match status" value="1"/>
</dbReference>
<evidence type="ECO:0000256" key="2">
    <source>
        <dbReference type="ARBA" id="ARBA00023027"/>
    </source>
</evidence>
<dbReference type="Proteomes" id="UP001190700">
    <property type="component" value="Unassembled WGS sequence"/>
</dbReference>
<protein>
    <recommendedName>
        <fullName evidence="3">D-isomer specific 2-hydroxyacid dehydrogenase NAD-binding domain-containing protein</fullName>
    </recommendedName>
</protein>